<protein>
    <submittedName>
        <fullName evidence="2">Uncharacterized protein</fullName>
    </submittedName>
</protein>
<dbReference type="AlphaFoldDB" id="A0A9W8V3W7"/>
<reference evidence="2" key="1">
    <citation type="submission" date="2022-09" db="EMBL/GenBank/DDBJ databases">
        <title>Fusarium specimens isolated from Avocado Roots.</title>
        <authorList>
            <person name="Stajich J."/>
            <person name="Roper C."/>
            <person name="Heimlech-Rivalta G."/>
        </authorList>
    </citation>
    <scope>NUCLEOTIDE SEQUENCE</scope>
    <source>
        <strain evidence="2">A02</strain>
    </source>
</reference>
<evidence type="ECO:0000313" key="2">
    <source>
        <dbReference type="EMBL" id="KAJ4195135.1"/>
    </source>
</evidence>
<organism evidence="2 3">
    <name type="scientific">Fusarium falciforme</name>
    <dbReference type="NCBI Taxonomy" id="195108"/>
    <lineage>
        <taxon>Eukaryota</taxon>
        <taxon>Fungi</taxon>
        <taxon>Dikarya</taxon>
        <taxon>Ascomycota</taxon>
        <taxon>Pezizomycotina</taxon>
        <taxon>Sordariomycetes</taxon>
        <taxon>Hypocreomycetidae</taxon>
        <taxon>Hypocreales</taxon>
        <taxon>Nectriaceae</taxon>
        <taxon>Fusarium</taxon>
        <taxon>Fusarium solani species complex</taxon>
    </lineage>
</organism>
<feature type="region of interest" description="Disordered" evidence="1">
    <location>
        <begin position="1"/>
        <end position="36"/>
    </location>
</feature>
<dbReference type="EMBL" id="JAOQAV010000004">
    <property type="protein sequence ID" value="KAJ4195135.1"/>
    <property type="molecule type" value="Genomic_DNA"/>
</dbReference>
<evidence type="ECO:0000256" key="1">
    <source>
        <dbReference type="SAM" id="MobiDB-lite"/>
    </source>
</evidence>
<accession>A0A9W8V3W7</accession>
<name>A0A9W8V3W7_9HYPO</name>
<keyword evidence="3" id="KW-1185">Reference proteome</keyword>
<comment type="caution">
    <text evidence="2">The sequence shown here is derived from an EMBL/GenBank/DDBJ whole genome shotgun (WGS) entry which is preliminary data.</text>
</comment>
<evidence type="ECO:0000313" key="3">
    <source>
        <dbReference type="Proteomes" id="UP001152087"/>
    </source>
</evidence>
<dbReference type="Proteomes" id="UP001152087">
    <property type="component" value="Unassembled WGS sequence"/>
</dbReference>
<sequence>MSDEPGPLQGRLMRAETTTTTQPAGRRTQQDDREQGSPVHLLLSWAPSHRAFKFLLVCLTRGRKTQLPARGLPVFLTSTSPRLPHSSRPRRCTPFAPWAAVPSRNCSPLSLRGTSQRQIRHRSTWGTLGRTIDHDPADSLACELSRPSARATTEIPRLGTLSSACANSHAPLSDQTSQPTHATLRYPQLSISAKSHCHCTG</sequence>
<gene>
    <name evidence="2" type="ORF">NW755_14969</name>
</gene>
<proteinExistence type="predicted"/>